<gene>
    <name evidence="1" type="ORF">Cflav_PD3473</name>
</gene>
<reference evidence="1 2" key="1">
    <citation type="journal article" date="2011" name="J. Bacteriol.">
        <title>Genome sequence of 'Pedosphaera parvula' Ellin514, an aerobic Verrucomicrobial isolate from pasture soil.</title>
        <authorList>
            <person name="Kant R."/>
            <person name="van Passel M.W."/>
            <person name="Sangwan P."/>
            <person name="Palva A."/>
            <person name="Lucas S."/>
            <person name="Copeland A."/>
            <person name="Lapidus A."/>
            <person name="Glavina Del Rio T."/>
            <person name="Dalin E."/>
            <person name="Tice H."/>
            <person name="Bruce D."/>
            <person name="Goodwin L."/>
            <person name="Pitluck S."/>
            <person name="Chertkov O."/>
            <person name="Larimer F.W."/>
            <person name="Land M.L."/>
            <person name="Hauser L."/>
            <person name="Brettin T.S."/>
            <person name="Detter J.C."/>
            <person name="Han S."/>
            <person name="de Vos W.M."/>
            <person name="Janssen P.H."/>
            <person name="Smidt H."/>
        </authorList>
    </citation>
    <scope>NUCLEOTIDE SEQUENCE [LARGE SCALE GENOMIC DNA]</scope>
    <source>
        <strain evidence="1 2">Ellin514</strain>
    </source>
</reference>
<dbReference type="RefSeq" id="WP_007415454.1">
    <property type="nucleotide sequence ID" value="NZ_ABOX02000016.1"/>
</dbReference>
<organism evidence="1 2">
    <name type="scientific">Pedosphaera parvula (strain Ellin514)</name>
    <dbReference type="NCBI Taxonomy" id="320771"/>
    <lineage>
        <taxon>Bacteria</taxon>
        <taxon>Pseudomonadati</taxon>
        <taxon>Verrucomicrobiota</taxon>
        <taxon>Pedosphaerae</taxon>
        <taxon>Pedosphaerales</taxon>
        <taxon>Pedosphaeraceae</taxon>
        <taxon>Pedosphaera</taxon>
    </lineage>
</organism>
<dbReference type="STRING" id="320771.Cflav_PD3473"/>
<protein>
    <submittedName>
        <fullName evidence="1">Uncharacterized protein</fullName>
    </submittedName>
</protein>
<dbReference type="AlphaFoldDB" id="B9XI10"/>
<name>B9XI10_PEDPL</name>
<proteinExistence type="predicted"/>
<dbReference type="Proteomes" id="UP000003688">
    <property type="component" value="Unassembled WGS sequence"/>
</dbReference>
<dbReference type="Gene3D" id="1.10.10.10">
    <property type="entry name" value="Winged helix-like DNA-binding domain superfamily/Winged helix DNA-binding domain"/>
    <property type="match status" value="1"/>
</dbReference>
<keyword evidence="2" id="KW-1185">Reference proteome</keyword>
<dbReference type="OrthoDB" id="289091at2"/>
<dbReference type="InterPro" id="IPR036388">
    <property type="entry name" value="WH-like_DNA-bd_sf"/>
</dbReference>
<accession>B9XI10</accession>
<dbReference type="EMBL" id="ABOX02000016">
    <property type="protein sequence ID" value="EEF60503.1"/>
    <property type="molecule type" value="Genomic_DNA"/>
</dbReference>
<evidence type="ECO:0000313" key="2">
    <source>
        <dbReference type="Proteomes" id="UP000003688"/>
    </source>
</evidence>
<comment type="caution">
    <text evidence="1">The sequence shown here is derived from an EMBL/GenBank/DDBJ whole genome shotgun (WGS) entry which is preliminary data.</text>
</comment>
<evidence type="ECO:0000313" key="1">
    <source>
        <dbReference type="EMBL" id="EEF60503.1"/>
    </source>
</evidence>
<sequence>MENDSQFVRQQVATTALPMQVVCKWTRPLLDEGYVPFPKKLVRCLHRLFTDANAAKDLAVILAVVDYHRPKLSRNPSIEYLSFLAGLEVAEFEASLSRLEERGFVRVVVIRDELGGVEISYAGLLAEIDKLTRGDAQ</sequence>